<gene>
    <name evidence="2" type="ORF">OE88DRAFT_1735186</name>
</gene>
<dbReference type="Proteomes" id="UP000305948">
    <property type="component" value="Unassembled WGS sequence"/>
</dbReference>
<evidence type="ECO:0000313" key="3">
    <source>
        <dbReference type="Proteomes" id="UP000305948"/>
    </source>
</evidence>
<evidence type="ECO:0000256" key="1">
    <source>
        <dbReference type="SAM" id="MobiDB-lite"/>
    </source>
</evidence>
<dbReference type="STRING" id="5364.A0A5C3N0W3"/>
<feature type="compositionally biased region" description="Low complexity" evidence="1">
    <location>
        <begin position="206"/>
        <end position="232"/>
    </location>
</feature>
<proteinExistence type="predicted"/>
<sequence length="342" mass="38763">MAPNTVLRLATASVEQSSSKNAPVLLPGDLTPAVLHDWRESCKAYCYNQKDLKPDDYVRKVAYGMRDPRLHNWYRAKRTAINAMSLEEYIKEMSARFLRPGWEDDHHDALLLVTQGDSTFWDWANHIQSENTTLFDTPRHLSDADLRKHLNTHMNPETKILCKDEKVNSIVQFEDWLERVRVLDERRQAEECRLLRVLQKNRFSNRSTTTPATSSITPSSASRPSSATTKRTPLPKLTDDKKALLNKHHGCYKCRRFNVNHTSSSCPNGFPNAENYKMLTDTDATRATRAPGGQPKPAPVAAVVEDDSEDIIAAIVMPSAVYDDDEPDTDECVPISLPLLHH</sequence>
<reference evidence="2 3" key="1">
    <citation type="journal article" date="2019" name="Nat. Ecol. Evol.">
        <title>Megaphylogeny resolves global patterns of mushroom evolution.</title>
        <authorList>
            <person name="Varga T."/>
            <person name="Krizsan K."/>
            <person name="Foldi C."/>
            <person name="Dima B."/>
            <person name="Sanchez-Garcia M."/>
            <person name="Sanchez-Ramirez S."/>
            <person name="Szollosi G.J."/>
            <person name="Szarkandi J.G."/>
            <person name="Papp V."/>
            <person name="Albert L."/>
            <person name="Andreopoulos W."/>
            <person name="Angelini C."/>
            <person name="Antonin V."/>
            <person name="Barry K.W."/>
            <person name="Bougher N.L."/>
            <person name="Buchanan P."/>
            <person name="Buyck B."/>
            <person name="Bense V."/>
            <person name="Catcheside P."/>
            <person name="Chovatia M."/>
            <person name="Cooper J."/>
            <person name="Damon W."/>
            <person name="Desjardin D."/>
            <person name="Finy P."/>
            <person name="Geml J."/>
            <person name="Haridas S."/>
            <person name="Hughes K."/>
            <person name="Justo A."/>
            <person name="Karasinski D."/>
            <person name="Kautmanova I."/>
            <person name="Kiss B."/>
            <person name="Kocsube S."/>
            <person name="Kotiranta H."/>
            <person name="LaButti K.M."/>
            <person name="Lechner B.E."/>
            <person name="Liimatainen K."/>
            <person name="Lipzen A."/>
            <person name="Lukacs Z."/>
            <person name="Mihaltcheva S."/>
            <person name="Morgado L.N."/>
            <person name="Niskanen T."/>
            <person name="Noordeloos M.E."/>
            <person name="Ohm R.A."/>
            <person name="Ortiz-Santana B."/>
            <person name="Ovrebo C."/>
            <person name="Racz N."/>
            <person name="Riley R."/>
            <person name="Savchenko A."/>
            <person name="Shiryaev A."/>
            <person name="Soop K."/>
            <person name="Spirin V."/>
            <person name="Szebenyi C."/>
            <person name="Tomsovsky M."/>
            <person name="Tulloss R.E."/>
            <person name="Uehling J."/>
            <person name="Grigoriev I.V."/>
            <person name="Vagvolgyi C."/>
            <person name="Papp T."/>
            <person name="Martin F.M."/>
            <person name="Miettinen O."/>
            <person name="Hibbett D.S."/>
            <person name="Nagy L.G."/>
        </authorList>
    </citation>
    <scope>NUCLEOTIDE SEQUENCE [LARGE SCALE GENOMIC DNA]</scope>
    <source>
        <strain evidence="2 3">OMC1185</strain>
    </source>
</reference>
<organism evidence="2 3">
    <name type="scientific">Heliocybe sulcata</name>
    <dbReference type="NCBI Taxonomy" id="5364"/>
    <lineage>
        <taxon>Eukaryota</taxon>
        <taxon>Fungi</taxon>
        <taxon>Dikarya</taxon>
        <taxon>Basidiomycota</taxon>
        <taxon>Agaricomycotina</taxon>
        <taxon>Agaricomycetes</taxon>
        <taxon>Gloeophyllales</taxon>
        <taxon>Gloeophyllaceae</taxon>
        <taxon>Heliocybe</taxon>
    </lineage>
</organism>
<dbReference type="OrthoDB" id="2369050at2759"/>
<evidence type="ECO:0000313" key="2">
    <source>
        <dbReference type="EMBL" id="TFK51254.1"/>
    </source>
</evidence>
<accession>A0A5C3N0W3</accession>
<dbReference type="AlphaFoldDB" id="A0A5C3N0W3"/>
<name>A0A5C3N0W3_9AGAM</name>
<dbReference type="EMBL" id="ML213511">
    <property type="protein sequence ID" value="TFK51254.1"/>
    <property type="molecule type" value="Genomic_DNA"/>
</dbReference>
<keyword evidence="3" id="KW-1185">Reference proteome</keyword>
<evidence type="ECO:0008006" key="4">
    <source>
        <dbReference type="Google" id="ProtNLM"/>
    </source>
</evidence>
<protein>
    <recommendedName>
        <fullName evidence="4">Retrotransposon gag domain-containing protein</fullName>
    </recommendedName>
</protein>
<feature type="region of interest" description="Disordered" evidence="1">
    <location>
        <begin position="205"/>
        <end position="240"/>
    </location>
</feature>